<reference evidence="1" key="1">
    <citation type="journal article" date="2021" name="New Phytol.">
        <title>Evolutionary innovations through gain and loss of genes in the ectomycorrhizal Boletales.</title>
        <authorList>
            <person name="Wu G."/>
            <person name="Miyauchi S."/>
            <person name="Morin E."/>
            <person name="Kuo A."/>
            <person name="Drula E."/>
            <person name="Varga T."/>
            <person name="Kohler A."/>
            <person name="Feng B."/>
            <person name="Cao Y."/>
            <person name="Lipzen A."/>
            <person name="Daum C."/>
            <person name="Hundley H."/>
            <person name="Pangilinan J."/>
            <person name="Johnson J."/>
            <person name="Barry K."/>
            <person name="LaButti K."/>
            <person name="Ng V."/>
            <person name="Ahrendt S."/>
            <person name="Min B."/>
            <person name="Choi I.G."/>
            <person name="Park H."/>
            <person name="Plett J.M."/>
            <person name="Magnuson J."/>
            <person name="Spatafora J.W."/>
            <person name="Nagy L.G."/>
            <person name="Henrissat B."/>
            <person name="Grigoriev I.V."/>
            <person name="Yang Z.L."/>
            <person name="Xu J."/>
            <person name="Martin F.M."/>
        </authorList>
    </citation>
    <scope>NUCLEOTIDE SEQUENCE</scope>
    <source>
        <strain evidence="1">ATCC 28755</strain>
    </source>
</reference>
<organism evidence="1 2">
    <name type="scientific">Hygrophoropsis aurantiaca</name>
    <dbReference type="NCBI Taxonomy" id="72124"/>
    <lineage>
        <taxon>Eukaryota</taxon>
        <taxon>Fungi</taxon>
        <taxon>Dikarya</taxon>
        <taxon>Basidiomycota</taxon>
        <taxon>Agaricomycotina</taxon>
        <taxon>Agaricomycetes</taxon>
        <taxon>Agaricomycetidae</taxon>
        <taxon>Boletales</taxon>
        <taxon>Coniophorineae</taxon>
        <taxon>Hygrophoropsidaceae</taxon>
        <taxon>Hygrophoropsis</taxon>
    </lineage>
</organism>
<evidence type="ECO:0000313" key="2">
    <source>
        <dbReference type="Proteomes" id="UP000790377"/>
    </source>
</evidence>
<evidence type="ECO:0000313" key="1">
    <source>
        <dbReference type="EMBL" id="KAH7908028.1"/>
    </source>
</evidence>
<protein>
    <submittedName>
        <fullName evidence="1">Uncharacterized protein</fullName>
    </submittedName>
</protein>
<dbReference type="Proteomes" id="UP000790377">
    <property type="component" value="Unassembled WGS sequence"/>
</dbReference>
<gene>
    <name evidence="1" type="ORF">BJ138DRAFT_974978</name>
</gene>
<proteinExistence type="predicted"/>
<dbReference type="EMBL" id="MU267851">
    <property type="protein sequence ID" value="KAH7908028.1"/>
    <property type="molecule type" value="Genomic_DNA"/>
</dbReference>
<comment type="caution">
    <text evidence="1">The sequence shown here is derived from an EMBL/GenBank/DDBJ whole genome shotgun (WGS) entry which is preliminary data.</text>
</comment>
<feature type="non-terminal residue" evidence="1">
    <location>
        <position position="1"/>
    </location>
</feature>
<name>A0ACB8A4P7_9AGAM</name>
<accession>A0ACB8A4P7</accession>
<sequence>TEAELRNWEPANNACCTRRDFRIDITGYKMSPWNKSAAQVFAKAFLKKYDGFGRTHDQVVHAWLSHVDSLRKRYKRELRSKDQAAKAASQHRRSERKANLYIRRLETAGQYHETKGFVASMVEQLGRDGMSSDESDHGSRGSEAVYVISSKEWRSNAVTDWLRTLDALHIRLRYNGTWQASQGAWPHCRTPSLRKISSKREVKALPRDFYSSNWLKSRTKFRRNELHV</sequence>
<feature type="non-terminal residue" evidence="1">
    <location>
        <position position="228"/>
    </location>
</feature>
<keyword evidence="2" id="KW-1185">Reference proteome</keyword>